<evidence type="ECO:0000313" key="3">
    <source>
        <dbReference type="Proteomes" id="UP000026962"/>
    </source>
</evidence>
<dbReference type="Proteomes" id="UP000026962">
    <property type="component" value="Chromosome 11"/>
</dbReference>
<organism evidence="2">
    <name type="scientific">Oryza punctata</name>
    <name type="common">Red rice</name>
    <dbReference type="NCBI Taxonomy" id="4537"/>
    <lineage>
        <taxon>Eukaryota</taxon>
        <taxon>Viridiplantae</taxon>
        <taxon>Streptophyta</taxon>
        <taxon>Embryophyta</taxon>
        <taxon>Tracheophyta</taxon>
        <taxon>Spermatophyta</taxon>
        <taxon>Magnoliopsida</taxon>
        <taxon>Liliopsida</taxon>
        <taxon>Poales</taxon>
        <taxon>Poaceae</taxon>
        <taxon>BOP clade</taxon>
        <taxon>Oryzoideae</taxon>
        <taxon>Oryzeae</taxon>
        <taxon>Oryzinae</taxon>
        <taxon>Oryza</taxon>
    </lineage>
</organism>
<proteinExistence type="predicted"/>
<feature type="region of interest" description="Disordered" evidence="1">
    <location>
        <begin position="1"/>
        <end position="31"/>
    </location>
</feature>
<evidence type="ECO:0000256" key="1">
    <source>
        <dbReference type="SAM" id="MobiDB-lite"/>
    </source>
</evidence>
<sequence>MDHPPRHPFSPKVLEASEGAPPWSPAPSSHYSSRRRLRLRLRRLPRGVRVHPYHTSTGVVKGEAEAPHPRRRMRTTRMPGLELAFSVNRPEVTEWAFQSEAKTTQCVQNLHSHMMLMTGILLPLMCGYLFPLLTQCNQPLIRIAQLLIFLLCRRAAELAGELGITKLMIGTESLEVTNMELKTILNGFPEAKVVWARRSANKVAQAPPTSQFTYTCLLVYMYVNTQYPFHIKQRTRRMVHCLQGFNLSVCIPGQMDGPVQHGMGTLLAQPARARSIRHRISSGPYRASPRAISLAHA</sequence>
<dbReference type="EnsemblPlants" id="OPUNC11G12790.2">
    <property type="protein sequence ID" value="OPUNC11G12790.2"/>
    <property type="gene ID" value="OPUNC11G12790"/>
</dbReference>
<evidence type="ECO:0000313" key="2">
    <source>
        <dbReference type="EnsemblPlants" id="OPUNC11G12790.2"/>
    </source>
</evidence>
<keyword evidence="3" id="KW-1185">Reference proteome</keyword>
<dbReference type="Gramene" id="OPUNC11G12790.2">
    <property type="protein sequence ID" value="OPUNC11G12790.2"/>
    <property type="gene ID" value="OPUNC11G12790"/>
</dbReference>
<reference evidence="2" key="1">
    <citation type="submission" date="2015-04" db="UniProtKB">
        <authorList>
            <consortium name="EnsemblPlants"/>
        </authorList>
    </citation>
    <scope>IDENTIFICATION</scope>
</reference>
<dbReference type="AlphaFoldDB" id="A0A0E0MFX4"/>
<reference evidence="2" key="2">
    <citation type="submission" date="2018-05" db="EMBL/GenBank/DDBJ databases">
        <title>OpunRS2 (Oryza punctata Reference Sequence Version 2).</title>
        <authorList>
            <person name="Zhang J."/>
            <person name="Kudrna D."/>
            <person name="Lee S."/>
            <person name="Talag J."/>
            <person name="Welchert J."/>
            <person name="Wing R.A."/>
        </authorList>
    </citation>
    <scope>NUCLEOTIDE SEQUENCE [LARGE SCALE GENOMIC DNA]</scope>
</reference>
<accession>A0A0E0MFX4</accession>
<protein>
    <submittedName>
        <fullName evidence="2">Uncharacterized protein</fullName>
    </submittedName>
</protein>
<name>A0A0E0MFX4_ORYPU</name>